<reference evidence="1 2" key="1">
    <citation type="submission" date="2019-02" db="EMBL/GenBank/DDBJ databases">
        <title>Genome sequence of the sea-ice species Brumimicrobium glaciale.</title>
        <authorList>
            <person name="Bowman J.P."/>
        </authorList>
    </citation>
    <scope>NUCLEOTIDE SEQUENCE [LARGE SCALE GENOMIC DNA]</scope>
    <source>
        <strain evidence="1 2">IC156</strain>
    </source>
</reference>
<evidence type="ECO:0000313" key="1">
    <source>
        <dbReference type="EMBL" id="RYM35095.1"/>
    </source>
</evidence>
<dbReference type="AlphaFoldDB" id="A0A4Q4KNV2"/>
<dbReference type="Proteomes" id="UP000293952">
    <property type="component" value="Unassembled WGS sequence"/>
</dbReference>
<name>A0A4Q4KNV2_9FLAO</name>
<proteinExistence type="predicted"/>
<keyword evidence="2" id="KW-1185">Reference proteome</keyword>
<organism evidence="1 2">
    <name type="scientific">Brumimicrobium glaciale</name>
    <dbReference type="NCBI Taxonomy" id="200475"/>
    <lineage>
        <taxon>Bacteria</taxon>
        <taxon>Pseudomonadati</taxon>
        <taxon>Bacteroidota</taxon>
        <taxon>Flavobacteriia</taxon>
        <taxon>Flavobacteriales</taxon>
        <taxon>Crocinitomicaceae</taxon>
        <taxon>Brumimicrobium</taxon>
    </lineage>
</organism>
<protein>
    <recommendedName>
        <fullName evidence="3">DUF3575 domain-containing protein</fullName>
    </recommendedName>
</protein>
<comment type="caution">
    <text evidence="1">The sequence shown here is derived from an EMBL/GenBank/DDBJ whole genome shotgun (WGS) entry which is preliminary data.</text>
</comment>
<gene>
    <name evidence="1" type="ORF">ERX46_06885</name>
</gene>
<accession>A0A4Q4KNV2</accession>
<dbReference type="EMBL" id="SETE01000002">
    <property type="protein sequence ID" value="RYM35095.1"/>
    <property type="molecule type" value="Genomic_DNA"/>
</dbReference>
<dbReference type="RefSeq" id="WP_130093103.1">
    <property type="nucleotide sequence ID" value="NZ_SETE01000002.1"/>
</dbReference>
<evidence type="ECO:0008006" key="3">
    <source>
        <dbReference type="Google" id="ProtNLM"/>
    </source>
</evidence>
<evidence type="ECO:0000313" key="2">
    <source>
        <dbReference type="Proteomes" id="UP000293952"/>
    </source>
</evidence>
<dbReference type="OrthoDB" id="635777at2"/>
<sequence length="221" mass="25635">MKFLLLVVFTLFINYTFAQPKVVTFGGESEDRKFSFVESNNLKFSILEFVSSDYSFYYERKIHNKLSFEVGAGATYGDFIGNFFTPTPEISDNIGLDKRLGYSFSGALRFYFSEVFDGFYAAPEFKYRLYNWENDISIPSEDNFNPDQYITVAESRAHTIARINFGFFTTTYNNFSWDFHFGIGVNKRTENVYTYEANQVKNINLPIIPRVSIGIKVGYLF</sequence>